<evidence type="ECO:0000256" key="1">
    <source>
        <dbReference type="SAM" id="Phobius"/>
    </source>
</evidence>
<accession>A0A6J7N2E8</accession>
<reference evidence="2" key="1">
    <citation type="submission" date="2020-05" db="EMBL/GenBank/DDBJ databases">
        <authorList>
            <person name="Chiriac C."/>
            <person name="Salcher M."/>
            <person name="Ghai R."/>
            <person name="Kavagutti S V."/>
        </authorList>
    </citation>
    <scope>NUCLEOTIDE SEQUENCE</scope>
</reference>
<organism evidence="2">
    <name type="scientific">freshwater metagenome</name>
    <dbReference type="NCBI Taxonomy" id="449393"/>
    <lineage>
        <taxon>unclassified sequences</taxon>
        <taxon>metagenomes</taxon>
        <taxon>ecological metagenomes</taxon>
    </lineage>
</organism>
<keyword evidence="1" id="KW-0812">Transmembrane</keyword>
<feature type="transmembrane region" description="Helical" evidence="1">
    <location>
        <begin position="152"/>
        <end position="175"/>
    </location>
</feature>
<feature type="transmembrane region" description="Helical" evidence="1">
    <location>
        <begin position="267"/>
        <end position="289"/>
    </location>
</feature>
<evidence type="ECO:0000313" key="2">
    <source>
        <dbReference type="EMBL" id="CAB4987511.1"/>
    </source>
</evidence>
<keyword evidence="1" id="KW-1133">Transmembrane helix</keyword>
<name>A0A6J7N2E8_9ZZZZ</name>
<feature type="transmembrane region" description="Helical" evidence="1">
    <location>
        <begin position="230"/>
        <end position="255"/>
    </location>
</feature>
<sequence length="319" mass="33979">MGQNAAVSQWAGIESANEVVSPRPASASSPTRAVPRLRRSERLIVGAIDGGAHVLQRRGRDILLGSAALMLPMVAIYVALSVLAFRQFDRYEQLVGDRGYLGVEKGLGLIAIGVESLTAHLVGAYAAAYLVRYQMGGEPRVRQVLGAVLRRLPVLAATWLLERGVPLLLVGLIYLNTGSSALTGLAILFSPLLVLVVSWTLFVAPVVMCEDAGIGAFRRARRLAGARLGAVYSFVWASTFMSFVLFSGIAALPALARSTKLITFGSYGWLAQGVAAQMALLIVVPFSAVATAQMYLQTRVHAEGLDIVLAADRAFGVRT</sequence>
<feature type="transmembrane region" description="Helical" evidence="1">
    <location>
        <begin position="62"/>
        <end position="86"/>
    </location>
</feature>
<proteinExistence type="predicted"/>
<dbReference type="EMBL" id="CAFBOL010000026">
    <property type="protein sequence ID" value="CAB4987511.1"/>
    <property type="molecule type" value="Genomic_DNA"/>
</dbReference>
<feature type="transmembrane region" description="Helical" evidence="1">
    <location>
        <begin position="106"/>
        <end position="131"/>
    </location>
</feature>
<feature type="transmembrane region" description="Helical" evidence="1">
    <location>
        <begin position="181"/>
        <end position="209"/>
    </location>
</feature>
<dbReference type="AlphaFoldDB" id="A0A6J7N2E8"/>
<protein>
    <submittedName>
        <fullName evidence="2">Unannotated protein</fullName>
    </submittedName>
</protein>
<gene>
    <name evidence="2" type="ORF">UFOPK3931_01255</name>
</gene>
<keyword evidence="1" id="KW-0472">Membrane</keyword>